<evidence type="ECO:0008006" key="5">
    <source>
        <dbReference type="Google" id="ProtNLM"/>
    </source>
</evidence>
<evidence type="ECO:0000256" key="1">
    <source>
        <dbReference type="SAM" id="MobiDB-lite"/>
    </source>
</evidence>
<evidence type="ECO:0000313" key="3">
    <source>
        <dbReference type="EMBL" id="OEJ94743.1"/>
    </source>
</evidence>
<feature type="transmembrane region" description="Helical" evidence="2">
    <location>
        <begin position="66"/>
        <end position="84"/>
    </location>
</feature>
<dbReference type="OrthoDB" id="4277223at2"/>
<dbReference type="Proteomes" id="UP000095329">
    <property type="component" value="Unassembled WGS sequence"/>
</dbReference>
<accession>A0A1D3DQY5</accession>
<dbReference type="AlphaFoldDB" id="A0A1D3DQY5"/>
<feature type="compositionally biased region" description="Low complexity" evidence="1">
    <location>
        <begin position="9"/>
        <end position="33"/>
    </location>
</feature>
<dbReference type="RefSeq" id="WP_023586932.1">
    <property type="nucleotide sequence ID" value="NZ_ASHX02000001.1"/>
</dbReference>
<keyword evidence="2" id="KW-1133">Transmembrane helix</keyword>
<proteinExistence type="predicted"/>
<keyword evidence="2" id="KW-0812">Transmembrane</keyword>
<protein>
    <recommendedName>
        <fullName evidence="5">DUF4064 domain-containing protein</fullName>
    </recommendedName>
</protein>
<reference evidence="3 4" key="1">
    <citation type="journal article" date="2013" name="Genome Announc.">
        <title>Genome Sequence of Streptomyces violaceusniger Strain SPC6, a Halotolerant Streptomycete That Exhibits Rapid Growth and Development.</title>
        <authorList>
            <person name="Chen X."/>
            <person name="Zhang B."/>
            <person name="Zhang W."/>
            <person name="Wu X."/>
            <person name="Zhang M."/>
            <person name="Chen T."/>
            <person name="Liu G."/>
            <person name="Dyson P."/>
        </authorList>
    </citation>
    <scope>NUCLEOTIDE SEQUENCE [LARGE SCALE GENOMIC DNA]</scope>
    <source>
        <strain evidence="3 4">SPC6</strain>
    </source>
</reference>
<gene>
    <name evidence="3" type="ORF">J116_009915</name>
</gene>
<comment type="caution">
    <text evidence="3">The sequence shown here is derived from an EMBL/GenBank/DDBJ whole genome shotgun (WGS) entry which is preliminary data.</text>
</comment>
<dbReference type="STRING" id="1306406.J116_009915"/>
<dbReference type="EMBL" id="ASHX02000001">
    <property type="protein sequence ID" value="OEJ94743.1"/>
    <property type="molecule type" value="Genomic_DNA"/>
</dbReference>
<feature type="transmembrane region" description="Helical" evidence="2">
    <location>
        <begin position="147"/>
        <end position="165"/>
    </location>
</feature>
<evidence type="ECO:0000313" key="4">
    <source>
        <dbReference type="Proteomes" id="UP000095329"/>
    </source>
</evidence>
<organism evidence="3 4">
    <name type="scientific">Streptomyces thermolilacinus SPC6</name>
    <dbReference type="NCBI Taxonomy" id="1306406"/>
    <lineage>
        <taxon>Bacteria</taxon>
        <taxon>Bacillati</taxon>
        <taxon>Actinomycetota</taxon>
        <taxon>Actinomycetes</taxon>
        <taxon>Kitasatosporales</taxon>
        <taxon>Streptomycetaceae</taxon>
        <taxon>Streptomyces</taxon>
    </lineage>
</organism>
<name>A0A1D3DQY5_9ACTN</name>
<dbReference type="eggNOG" id="COG1716">
    <property type="taxonomic scope" value="Bacteria"/>
</dbReference>
<feature type="region of interest" description="Disordered" evidence="1">
    <location>
        <begin position="1"/>
        <end position="33"/>
    </location>
</feature>
<evidence type="ECO:0000256" key="2">
    <source>
        <dbReference type="SAM" id="Phobius"/>
    </source>
</evidence>
<feature type="transmembrane region" description="Helical" evidence="2">
    <location>
        <begin position="115"/>
        <end position="135"/>
    </location>
</feature>
<keyword evidence="2" id="KW-0472">Membrane</keyword>
<keyword evidence="4" id="KW-1185">Reference proteome</keyword>
<sequence length="194" mass="20215">MSFGDPNNPYGQQQPAQPGYGQQPAQPGYGQPAQPGYGYPQAPAYDGGYAAAAPMEMPSGAKAGRIFVWVIIALQLVFAIYAFSQMGAVEEAVNQTNSGLSGTDAELASDIGKGVIAIFAVFALVFAALGLVIALKWAKGGSSVRTCAIVWAAFAIVGGIFQIPIGLGTMLFAILLIVFAAKGDTAAWFKRPRH</sequence>